<keyword evidence="4" id="KW-1003">Cell membrane</keyword>
<evidence type="ECO:0000256" key="2">
    <source>
        <dbReference type="ARBA" id="ARBA00004236"/>
    </source>
</evidence>
<gene>
    <name evidence="15" type="ORF">PHYSODRAFT_466741</name>
</gene>
<dbReference type="InterPro" id="IPR017853">
    <property type="entry name" value="GH"/>
</dbReference>
<dbReference type="STRING" id="1094619.G4YFD3"/>
<keyword evidence="16" id="KW-1185">Reference proteome</keyword>
<evidence type="ECO:0000256" key="4">
    <source>
        <dbReference type="ARBA" id="ARBA00022475"/>
    </source>
</evidence>
<dbReference type="GO" id="GO:0005886">
    <property type="term" value="C:plasma membrane"/>
    <property type="evidence" value="ECO:0007669"/>
    <property type="project" value="UniProtKB-SubCell"/>
</dbReference>
<dbReference type="EMBL" id="JH159151">
    <property type="protein sequence ID" value="EGZ26492.1"/>
    <property type="molecule type" value="Genomic_DNA"/>
</dbReference>
<dbReference type="OMA" id="GYIFVGN"/>
<keyword evidence="14" id="KW-0732">Signal</keyword>
<dbReference type="KEGG" id="psoj:PHYSODRAFT_466741"/>
<organism evidence="15 16">
    <name type="scientific">Phytophthora sojae (strain P6497)</name>
    <name type="common">Soybean stem and root rot agent</name>
    <name type="synonym">Phytophthora megasperma f. sp. glycines</name>
    <dbReference type="NCBI Taxonomy" id="1094619"/>
    <lineage>
        <taxon>Eukaryota</taxon>
        <taxon>Sar</taxon>
        <taxon>Stramenopiles</taxon>
        <taxon>Oomycota</taxon>
        <taxon>Peronosporomycetes</taxon>
        <taxon>Peronosporales</taxon>
        <taxon>Peronosporaceae</taxon>
        <taxon>Phytophthora</taxon>
    </lineage>
</organism>
<comment type="subcellular location">
    <subcellularLocation>
        <location evidence="2">Cell membrane</location>
    </subcellularLocation>
</comment>
<dbReference type="InterPro" id="IPR050732">
    <property type="entry name" value="Beta-glucan_modifiers"/>
</dbReference>
<keyword evidence="7" id="KW-0325">Glycoprotein</keyword>
<comment type="function">
    <text evidence="11">Glucanases play a role in cell expansion during growth, in cell-cell fusion during mating, and in spore release during sporulation. This enzyme may be involved in beta-glucan degradation. Active on laminarin and lichenan.</text>
</comment>
<evidence type="ECO:0000256" key="13">
    <source>
        <dbReference type="ARBA" id="ARBA00043078"/>
    </source>
</evidence>
<evidence type="ECO:0000256" key="10">
    <source>
        <dbReference type="ARBA" id="ARBA00023326"/>
    </source>
</evidence>
<dbReference type="PANTHER" id="PTHR16631">
    <property type="entry name" value="GLUCAN 1,3-BETA-GLUCOSIDASE"/>
    <property type="match status" value="1"/>
</dbReference>
<name>G4YFD3_PHYSP</name>
<keyword evidence="5" id="KW-0378">Hydrolase</keyword>
<keyword evidence="6" id="KW-0472">Membrane</keyword>
<dbReference type="AlphaFoldDB" id="G4YFD3"/>
<dbReference type="GO" id="GO:0071555">
    <property type="term" value="P:cell wall organization"/>
    <property type="evidence" value="ECO:0007669"/>
    <property type="project" value="UniProtKB-KW"/>
</dbReference>
<evidence type="ECO:0000256" key="7">
    <source>
        <dbReference type="ARBA" id="ARBA00023180"/>
    </source>
</evidence>
<dbReference type="InParanoid" id="G4YFD3"/>
<dbReference type="Gene3D" id="3.20.20.80">
    <property type="entry name" value="Glycosidases"/>
    <property type="match status" value="2"/>
</dbReference>
<dbReference type="RefSeq" id="XP_009513767.1">
    <property type="nucleotide sequence ID" value="XM_009515472.1"/>
</dbReference>
<dbReference type="SUPFAM" id="SSF51445">
    <property type="entry name" value="(Trans)glycosidases"/>
    <property type="match status" value="1"/>
</dbReference>
<reference evidence="15 16" key="1">
    <citation type="journal article" date="2006" name="Science">
        <title>Phytophthora genome sequences uncover evolutionary origins and mechanisms of pathogenesis.</title>
        <authorList>
            <person name="Tyler B.M."/>
            <person name="Tripathy S."/>
            <person name="Zhang X."/>
            <person name="Dehal P."/>
            <person name="Jiang R.H."/>
            <person name="Aerts A."/>
            <person name="Arredondo F.D."/>
            <person name="Baxter L."/>
            <person name="Bensasson D."/>
            <person name="Beynon J.L."/>
            <person name="Chapman J."/>
            <person name="Damasceno C.M."/>
            <person name="Dorrance A.E."/>
            <person name="Dou D."/>
            <person name="Dickerman A.W."/>
            <person name="Dubchak I.L."/>
            <person name="Garbelotto M."/>
            <person name="Gijzen M."/>
            <person name="Gordon S.G."/>
            <person name="Govers F."/>
            <person name="Grunwald N.J."/>
            <person name="Huang W."/>
            <person name="Ivors K.L."/>
            <person name="Jones R.W."/>
            <person name="Kamoun S."/>
            <person name="Krampis K."/>
            <person name="Lamour K.H."/>
            <person name="Lee M.K."/>
            <person name="McDonald W.H."/>
            <person name="Medina M."/>
            <person name="Meijer H.J."/>
            <person name="Nordberg E.K."/>
            <person name="Maclean D.J."/>
            <person name="Ospina-Giraldo M.D."/>
            <person name="Morris P.F."/>
            <person name="Phuntumart V."/>
            <person name="Putnam N.H."/>
            <person name="Rash S."/>
            <person name="Rose J.K."/>
            <person name="Sakihama Y."/>
            <person name="Salamov A.A."/>
            <person name="Savidor A."/>
            <person name="Scheuring C.F."/>
            <person name="Smith B.M."/>
            <person name="Sobral B.W."/>
            <person name="Terry A."/>
            <person name="Torto-Alalibo T.A."/>
            <person name="Win J."/>
            <person name="Xu Z."/>
            <person name="Zhang H."/>
            <person name="Grigoriev I.V."/>
            <person name="Rokhsar D.S."/>
            <person name="Boore J.L."/>
        </authorList>
    </citation>
    <scope>NUCLEOTIDE SEQUENCE [LARGE SCALE GENOMIC DNA]</scope>
    <source>
        <strain evidence="15 16">P6497</strain>
    </source>
</reference>
<dbReference type="SMR" id="G4YFD3"/>
<accession>G4YFD3</accession>
<evidence type="ECO:0000256" key="5">
    <source>
        <dbReference type="ARBA" id="ARBA00022801"/>
    </source>
</evidence>
<dbReference type="Proteomes" id="UP000002640">
    <property type="component" value="Unassembled WGS sequence"/>
</dbReference>
<evidence type="ECO:0000256" key="3">
    <source>
        <dbReference type="ARBA" id="ARBA00012780"/>
    </source>
</evidence>
<dbReference type="GO" id="GO:0042973">
    <property type="term" value="F:glucan endo-1,3-beta-D-glucosidase activity"/>
    <property type="evidence" value="ECO:0007669"/>
    <property type="project" value="UniProtKB-EC"/>
</dbReference>
<evidence type="ECO:0000256" key="1">
    <source>
        <dbReference type="ARBA" id="ARBA00000382"/>
    </source>
</evidence>
<keyword evidence="10" id="KW-0624">Polysaccharide degradation</keyword>
<evidence type="ECO:0000256" key="6">
    <source>
        <dbReference type="ARBA" id="ARBA00023136"/>
    </source>
</evidence>
<dbReference type="GeneID" id="20653467"/>
<feature type="signal peptide" evidence="14">
    <location>
        <begin position="1"/>
        <end position="20"/>
    </location>
</feature>
<sequence>MKFFAPIFAAVAMLAAQVSANGVCYDPNHAASGAMDASSVNQDIKTLKSQGFTAVRTYISKFGNTNLGQTIATHNITVALGVPYPQSDYVEQKDAALTAALSGGVGYIFVGNENLAGAKAVPSDMIGLIKSIKSLVPATVKVGTVQRNTEVINYAGIAGWSELVAACDVLGVNVQPYFNPQTTADNAINVLDNQWKAMEANFAGKLMLTETGWPSEGTLSGNVGSADGLKTFYSDYKEWSKSKSESFFFQAFDTPYKTSAFEKSFGLLTSDSVAKFGIAAAANAAGTVSAQVQN</sequence>
<evidence type="ECO:0000256" key="9">
    <source>
        <dbReference type="ARBA" id="ARBA00023316"/>
    </source>
</evidence>
<feature type="chain" id="PRO_5003471215" description="glucan endo-1,3-beta-D-glucosidase" evidence="14">
    <location>
        <begin position="21"/>
        <end position="294"/>
    </location>
</feature>
<comment type="catalytic activity">
    <reaction evidence="1">
        <text>Hydrolysis of (1-&gt;3)-beta-D-glucosidic linkages in (1-&gt;3)-beta-D-glucans.</text>
        <dbReference type="EC" id="3.2.1.39"/>
    </reaction>
</comment>
<dbReference type="PANTHER" id="PTHR16631:SF17">
    <property type="entry name" value="GLUCAN ENDO-1,3-BETA-GLUCOSIDASE BTGC"/>
    <property type="match status" value="1"/>
</dbReference>
<dbReference type="GO" id="GO:0000272">
    <property type="term" value="P:polysaccharide catabolic process"/>
    <property type="evidence" value="ECO:0007669"/>
    <property type="project" value="UniProtKB-KW"/>
</dbReference>
<evidence type="ECO:0000256" key="12">
    <source>
        <dbReference type="ARBA" id="ARBA00042373"/>
    </source>
</evidence>
<evidence type="ECO:0000256" key="14">
    <source>
        <dbReference type="SAM" id="SignalP"/>
    </source>
</evidence>
<dbReference type="EC" id="3.2.1.39" evidence="3"/>
<evidence type="ECO:0000313" key="16">
    <source>
        <dbReference type="Proteomes" id="UP000002640"/>
    </source>
</evidence>
<proteinExistence type="predicted"/>
<keyword evidence="8" id="KW-0119">Carbohydrate metabolism</keyword>
<protein>
    <recommendedName>
        <fullName evidence="3">glucan endo-1,3-beta-D-glucosidase</fullName>
        <ecNumber evidence="3">3.2.1.39</ecNumber>
    </recommendedName>
    <alternativeName>
        <fullName evidence="13">Endo-1,3-beta-glucanase btgC</fullName>
    </alternativeName>
    <alternativeName>
        <fullName evidence="12">Laminarinase btgC</fullName>
    </alternativeName>
</protein>
<evidence type="ECO:0000256" key="11">
    <source>
        <dbReference type="ARBA" id="ARBA00037649"/>
    </source>
</evidence>
<evidence type="ECO:0000256" key="8">
    <source>
        <dbReference type="ARBA" id="ARBA00023277"/>
    </source>
</evidence>
<keyword evidence="9" id="KW-0961">Cell wall biogenesis/degradation</keyword>
<evidence type="ECO:0000313" key="15">
    <source>
        <dbReference type="EMBL" id="EGZ26492.1"/>
    </source>
</evidence>